<evidence type="ECO:0000259" key="13">
    <source>
        <dbReference type="SMART" id="SM00478"/>
    </source>
</evidence>
<sequence length="277" mass="32346">MNREKIKVFQKSIRTWYRHHAPNLPWRTTKNPWHVLVSEVMLQQTQIPRVLKKYPEFLRRFPTPQALAKAPWGTVLNSWQGMGYNRRAKYLQNAAHIISTEHHGIVPQGTETLDALPGIGPYSARAIACFAYNRCEPFIETNIRRTVIHTFFSHKKNIPDVAILLVLKKIEPRTKNREWYLALMDYGRDAIKNVPNPNRKSKHYTRQSRFAGSDRYIRGKIIQLLIANGNLPLKRVHQELHEDPHLSKLTAPKTKNILASLLKENIIRQEDHKYSID</sequence>
<evidence type="ECO:0000256" key="2">
    <source>
        <dbReference type="ARBA" id="ARBA00001966"/>
    </source>
</evidence>
<dbReference type="SMART" id="SM00478">
    <property type="entry name" value="ENDO3c"/>
    <property type="match status" value="1"/>
</dbReference>
<comment type="similarity">
    <text evidence="3">Belongs to the Nth/MutY family.</text>
</comment>
<keyword evidence="10" id="KW-0411">Iron-sulfur</keyword>
<reference evidence="14 15" key="1">
    <citation type="journal article" date="2016" name="Nat. Commun.">
        <title>Thousands of microbial genomes shed light on interconnected biogeochemical processes in an aquifer system.</title>
        <authorList>
            <person name="Anantharaman K."/>
            <person name="Brown C.T."/>
            <person name="Hug L.A."/>
            <person name="Sharon I."/>
            <person name="Castelle C.J."/>
            <person name="Probst A.J."/>
            <person name="Thomas B.C."/>
            <person name="Singh A."/>
            <person name="Wilkins M.J."/>
            <person name="Karaoz U."/>
            <person name="Brodie E.L."/>
            <person name="Williams K.H."/>
            <person name="Hubbard S.S."/>
            <person name="Banfield J.F."/>
        </authorList>
    </citation>
    <scope>NUCLEOTIDE SEQUENCE [LARGE SCALE GENOMIC DNA]</scope>
</reference>
<dbReference type="AlphaFoldDB" id="A0A1G2G6I9"/>
<dbReference type="Gene3D" id="1.10.1670.10">
    <property type="entry name" value="Helix-hairpin-Helix base-excision DNA repair enzymes (C-terminal)"/>
    <property type="match status" value="1"/>
</dbReference>
<dbReference type="InterPro" id="IPR003265">
    <property type="entry name" value="HhH-GPD_domain"/>
</dbReference>
<dbReference type="Proteomes" id="UP000177785">
    <property type="component" value="Unassembled WGS sequence"/>
</dbReference>
<dbReference type="GO" id="GO:0000701">
    <property type="term" value="F:purine-specific mismatch base pair DNA N-glycosylase activity"/>
    <property type="evidence" value="ECO:0007669"/>
    <property type="project" value="UniProtKB-EC"/>
</dbReference>
<dbReference type="CDD" id="cd00056">
    <property type="entry name" value="ENDO3c"/>
    <property type="match status" value="1"/>
</dbReference>
<proteinExistence type="inferred from homology"/>
<evidence type="ECO:0000256" key="3">
    <source>
        <dbReference type="ARBA" id="ARBA00008343"/>
    </source>
</evidence>
<keyword evidence="9" id="KW-0408">Iron</keyword>
<name>A0A1G2G6I9_9BACT</name>
<evidence type="ECO:0000313" key="14">
    <source>
        <dbReference type="EMBL" id="OGZ45864.1"/>
    </source>
</evidence>
<evidence type="ECO:0000256" key="7">
    <source>
        <dbReference type="ARBA" id="ARBA00022763"/>
    </source>
</evidence>
<evidence type="ECO:0000256" key="6">
    <source>
        <dbReference type="ARBA" id="ARBA00022723"/>
    </source>
</evidence>
<dbReference type="GO" id="GO:0035485">
    <property type="term" value="F:adenine/guanine mispair binding"/>
    <property type="evidence" value="ECO:0007669"/>
    <property type="project" value="TreeGrafter"/>
</dbReference>
<dbReference type="PANTHER" id="PTHR42944:SF1">
    <property type="entry name" value="ADENINE DNA GLYCOSYLASE"/>
    <property type="match status" value="1"/>
</dbReference>
<comment type="catalytic activity">
    <reaction evidence="1">
        <text>Hydrolyzes free adenine bases from 7,8-dihydro-8-oxoguanine:adenine mismatched double-stranded DNA, leaving an apurinic site.</text>
        <dbReference type="EC" id="3.2.2.31"/>
    </reaction>
</comment>
<comment type="caution">
    <text evidence="14">The sequence shown here is derived from an EMBL/GenBank/DDBJ whole genome shotgun (WGS) entry which is preliminary data.</text>
</comment>
<dbReference type="STRING" id="1802115.A2756_03070"/>
<keyword evidence="7" id="KW-0227">DNA damage</keyword>
<dbReference type="GO" id="GO:0046872">
    <property type="term" value="F:metal ion binding"/>
    <property type="evidence" value="ECO:0007669"/>
    <property type="project" value="UniProtKB-KW"/>
</dbReference>
<keyword evidence="8" id="KW-0378">Hydrolase</keyword>
<dbReference type="InterPro" id="IPR004036">
    <property type="entry name" value="Endonuclease-III-like_CS2"/>
</dbReference>
<dbReference type="InterPro" id="IPR000445">
    <property type="entry name" value="HhH_motif"/>
</dbReference>
<evidence type="ECO:0000256" key="12">
    <source>
        <dbReference type="ARBA" id="ARBA00023295"/>
    </source>
</evidence>
<evidence type="ECO:0000256" key="8">
    <source>
        <dbReference type="ARBA" id="ARBA00022801"/>
    </source>
</evidence>
<evidence type="ECO:0000256" key="10">
    <source>
        <dbReference type="ARBA" id="ARBA00023014"/>
    </source>
</evidence>
<evidence type="ECO:0000256" key="1">
    <source>
        <dbReference type="ARBA" id="ARBA00000843"/>
    </source>
</evidence>
<keyword evidence="6" id="KW-0479">Metal-binding</keyword>
<evidence type="ECO:0000313" key="15">
    <source>
        <dbReference type="Proteomes" id="UP000177785"/>
    </source>
</evidence>
<accession>A0A1G2G6I9</accession>
<dbReference type="SUPFAM" id="SSF48150">
    <property type="entry name" value="DNA-glycosylase"/>
    <property type="match status" value="1"/>
</dbReference>
<evidence type="ECO:0000256" key="11">
    <source>
        <dbReference type="ARBA" id="ARBA00023204"/>
    </source>
</evidence>
<dbReference type="Gene3D" id="1.10.340.30">
    <property type="entry name" value="Hypothetical protein, domain 2"/>
    <property type="match status" value="1"/>
</dbReference>
<dbReference type="GO" id="GO:0006284">
    <property type="term" value="P:base-excision repair"/>
    <property type="evidence" value="ECO:0007669"/>
    <property type="project" value="InterPro"/>
</dbReference>
<dbReference type="Pfam" id="PF00730">
    <property type="entry name" value="HhH-GPD"/>
    <property type="match status" value="1"/>
</dbReference>
<keyword evidence="12" id="KW-0326">Glycosidase</keyword>
<protein>
    <recommendedName>
        <fullName evidence="5">Adenine DNA glycosylase</fullName>
        <ecNumber evidence="4">3.2.2.31</ecNumber>
    </recommendedName>
</protein>
<organism evidence="14 15">
    <name type="scientific">Candidatus Ryanbacteria bacterium RIFCSPHIGHO2_01_FULL_48_27</name>
    <dbReference type="NCBI Taxonomy" id="1802115"/>
    <lineage>
        <taxon>Bacteria</taxon>
        <taxon>Candidatus Ryaniibacteriota</taxon>
    </lineage>
</organism>
<dbReference type="EC" id="3.2.2.31" evidence="4"/>
<feature type="domain" description="HhH-GPD" evidence="13">
    <location>
        <begin position="41"/>
        <end position="189"/>
    </location>
</feature>
<dbReference type="PANTHER" id="PTHR42944">
    <property type="entry name" value="ADENINE DNA GLYCOSYLASE"/>
    <property type="match status" value="1"/>
</dbReference>
<evidence type="ECO:0000256" key="9">
    <source>
        <dbReference type="ARBA" id="ARBA00023004"/>
    </source>
</evidence>
<evidence type="ECO:0000256" key="5">
    <source>
        <dbReference type="ARBA" id="ARBA00022023"/>
    </source>
</evidence>
<dbReference type="GO" id="GO:0006298">
    <property type="term" value="P:mismatch repair"/>
    <property type="evidence" value="ECO:0007669"/>
    <property type="project" value="TreeGrafter"/>
</dbReference>
<gene>
    <name evidence="14" type="ORF">A2756_03070</name>
</gene>
<dbReference type="GO" id="GO:0051536">
    <property type="term" value="F:iron-sulfur cluster binding"/>
    <property type="evidence" value="ECO:0007669"/>
    <property type="project" value="UniProtKB-KW"/>
</dbReference>
<dbReference type="EMBL" id="MHNL01000005">
    <property type="protein sequence ID" value="OGZ45864.1"/>
    <property type="molecule type" value="Genomic_DNA"/>
</dbReference>
<evidence type="ECO:0000256" key="4">
    <source>
        <dbReference type="ARBA" id="ARBA00012045"/>
    </source>
</evidence>
<dbReference type="GO" id="GO:0032357">
    <property type="term" value="F:oxidized purine DNA binding"/>
    <property type="evidence" value="ECO:0007669"/>
    <property type="project" value="TreeGrafter"/>
</dbReference>
<comment type="cofactor">
    <cofactor evidence="2">
        <name>[4Fe-4S] cluster</name>
        <dbReference type="ChEBI" id="CHEBI:49883"/>
    </cofactor>
</comment>
<dbReference type="InterPro" id="IPR011257">
    <property type="entry name" value="DNA_glycosylase"/>
</dbReference>
<dbReference type="PROSITE" id="PS01155">
    <property type="entry name" value="ENDONUCLEASE_III_2"/>
    <property type="match status" value="1"/>
</dbReference>
<dbReference type="Pfam" id="PF00633">
    <property type="entry name" value="HHH"/>
    <property type="match status" value="1"/>
</dbReference>
<dbReference type="InterPro" id="IPR023170">
    <property type="entry name" value="HhH_base_excis_C"/>
</dbReference>
<keyword evidence="11" id="KW-0234">DNA repair</keyword>
<dbReference type="GO" id="GO:0034039">
    <property type="term" value="F:8-oxo-7,8-dihydroguanine DNA N-glycosylase activity"/>
    <property type="evidence" value="ECO:0007669"/>
    <property type="project" value="TreeGrafter"/>
</dbReference>
<dbReference type="InterPro" id="IPR044298">
    <property type="entry name" value="MIG/MutY"/>
</dbReference>